<dbReference type="InterPro" id="IPR017395">
    <property type="entry name" value="Chlorophyllase-like"/>
</dbReference>
<evidence type="ECO:0000313" key="1">
    <source>
        <dbReference type="EMBL" id="MDG4512102.1"/>
    </source>
</evidence>
<accession>A0A9X4MKN2</accession>
<proteinExistence type="predicted"/>
<sequence>MKKVLIGIGILIACLSIGFRYLASKPSVASNHTEVVETGGAVEKKYLGQGNYDVSYLKINALQNFKKYELYYPTSIETETRKFPVVILSNGTGVRASKYAAVLKHLASWGFIVIGTEEEYSWNGFSSETSLTDCKWPAHVGQQPD</sequence>
<protein>
    <recommendedName>
        <fullName evidence="3">Lipase</fullName>
    </recommendedName>
</protein>
<dbReference type="InterPro" id="IPR029058">
    <property type="entry name" value="AB_hydrolase_fold"/>
</dbReference>
<comment type="caution">
    <text evidence="1">The sequence shown here is derived from an EMBL/GenBank/DDBJ whole genome shotgun (WGS) entry which is preliminary data.</text>
</comment>
<gene>
    <name evidence="1" type="ORF">NOL15_04440</name>
</gene>
<reference evidence="1" key="1">
    <citation type="submission" date="2022-07" db="EMBL/GenBank/DDBJ databases">
        <title>Whole Genome Sequencing of Streptococcus suis.</title>
        <authorList>
            <person name="Dai X."/>
            <person name="Huang J."/>
            <person name="Wang L."/>
        </authorList>
    </citation>
    <scope>NUCLEOTIDE SEQUENCE</scope>
    <source>
        <strain evidence="1">SFB2</strain>
    </source>
</reference>
<dbReference type="Gene3D" id="3.40.50.1820">
    <property type="entry name" value="alpha/beta hydrolase"/>
    <property type="match status" value="1"/>
</dbReference>
<dbReference type="EMBL" id="JANFML010000010">
    <property type="protein sequence ID" value="MDG4512102.1"/>
    <property type="molecule type" value="Genomic_DNA"/>
</dbReference>
<dbReference type="Pfam" id="PF07224">
    <property type="entry name" value="Chlorophyllase"/>
    <property type="match status" value="1"/>
</dbReference>
<evidence type="ECO:0000313" key="2">
    <source>
        <dbReference type="Proteomes" id="UP001152879"/>
    </source>
</evidence>
<dbReference type="Proteomes" id="UP001152879">
    <property type="component" value="Unassembled WGS sequence"/>
</dbReference>
<organism evidence="1 2">
    <name type="scientific">Streptococcus suis</name>
    <dbReference type="NCBI Taxonomy" id="1307"/>
    <lineage>
        <taxon>Bacteria</taxon>
        <taxon>Bacillati</taxon>
        <taxon>Bacillota</taxon>
        <taxon>Bacilli</taxon>
        <taxon>Lactobacillales</taxon>
        <taxon>Streptococcaceae</taxon>
        <taxon>Streptococcus</taxon>
    </lineage>
</organism>
<dbReference type="SUPFAM" id="SSF53474">
    <property type="entry name" value="alpha/beta-Hydrolases"/>
    <property type="match status" value="1"/>
</dbReference>
<dbReference type="AlphaFoldDB" id="A0A9X4MKN2"/>
<evidence type="ECO:0008006" key="3">
    <source>
        <dbReference type="Google" id="ProtNLM"/>
    </source>
</evidence>
<name>A0A9X4MKN2_STRSU</name>